<keyword evidence="3" id="KW-0813">Transport</keyword>
<evidence type="ECO:0000313" key="6">
    <source>
        <dbReference type="EMBL" id="NEI73619.1"/>
    </source>
</evidence>
<evidence type="ECO:0000256" key="2">
    <source>
        <dbReference type="ARBA" id="ARBA00005695"/>
    </source>
</evidence>
<comment type="subcellular location">
    <subcellularLocation>
        <location evidence="1">Periplasm</location>
    </subcellularLocation>
</comment>
<dbReference type="PANTHER" id="PTHR30290">
    <property type="entry name" value="PERIPLASMIC BINDING COMPONENT OF ABC TRANSPORTER"/>
    <property type="match status" value="1"/>
</dbReference>
<dbReference type="GO" id="GO:0015833">
    <property type="term" value="P:peptide transport"/>
    <property type="evidence" value="ECO:0007669"/>
    <property type="project" value="TreeGrafter"/>
</dbReference>
<evidence type="ECO:0000256" key="4">
    <source>
        <dbReference type="ARBA" id="ARBA00022729"/>
    </source>
</evidence>
<dbReference type="EMBL" id="WUEY01000020">
    <property type="protein sequence ID" value="NEI73619.1"/>
    <property type="molecule type" value="Genomic_DNA"/>
</dbReference>
<reference evidence="6 7" key="1">
    <citation type="submission" date="2019-12" db="EMBL/GenBank/DDBJ databases">
        <title>Rhizobium genotypes associated with high levels of biological nitrogen fixation by grain legumes in a temperate-maritime cropping system.</title>
        <authorList>
            <person name="Maluk M."/>
            <person name="Francesc Ferrando Molina F."/>
            <person name="Lopez Del Egido L."/>
            <person name="Lafos M."/>
            <person name="Langarica-Fuentes A."/>
            <person name="Gebre Yohannes G."/>
            <person name="Young M.W."/>
            <person name="Martin P."/>
            <person name="Gantlett R."/>
            <person name="Kenicer G."/>
            <person name="Hawes C."/>
            <person name="Begg G.S."/>
            <person name="Quilliam R.S."/>
            <person name="Squire G.R."/>
            <person name="Poole P.S."/>
            <person name="Young P.W."/>
            <person name="Iannetta P.M."/>
            <person name="James E.K."/>
        </authorList>
    </citation>
    <scope>NUCLEOTIDE SEQUENCE [LARGE SCALE GENOMIC DNA]</scope>
    <source>
        <strain evidence="6 7">JHI1118</strain>
    </source>
</reference>
<organism evidence="6 7">
    <name type="scientific">Rhizobium lusitanum</name>
    <dbReference type="NCBI Taxonomy" id="293958"/>
    <lineage>
        <taxon>Bacteria</taxon>
        <taxon>Pseudomonadati</taxon>
        <taxon>Pseudomonadota</taxon>
        <taxon>Alphaproteobacteria</taxon>
        <taxon>Hyphomicrobiales</taxon>
        <taxon>Rhizobiaceae</taxon>
        <taxon>Rhizobium/Agrobacterium group</taxon>
        <taxon>Rhizobium</taxon>
    </lineage>
</organism>
<evidence type="ECO:0000256" key="1">
    <source>
        <dbReference type="ARBA" id="ARBA00004418"/>
    </source>
</evidence>
<evidence type="ECO:0000259" key="5">
    <source>
        <dbReference type="Pfam" id="PF00496"/>
    </source>
</evidence>
<evidence type="ECO:0000256" key="3">
    <source>
        <dbReference type="ARBA" id="ARBA00022448"/>
    </source>
</evidence>
<dbReference type="Pfam" id="PF00496">
    <property type="entry name" value="SBP_bac_5"/>
    <property type="match status" value="1"/>
</dbReference>
<sequence>MPADILRSDPMLASDTQVWYISGNVMQGLMGPKPGKVAELEPVLAKSLPDISADGMVYKFQLREGVTFHDGTPFNAVAVKYNLDRWTSLAKELQPYAPYTAATIGFGANSIISAVKVTGDYSVEIDLKKPNSSFLDYLALAGFSIASPTALKAGGADNSVTDISKIPFAQGGPTALVGTGPFKFKEWAKGDHLTITRNDKYWDKAGIPCLDQVVFRPISNPATVLNGLQAGDIDVAFQVGPSDVPIIKANPKLQIVERGDSCNMFQLALNDEVFPFNDPRVRRAIAYAIDKDGLIDGFYGGYADAADGFLPPAFQYAKPLNLPKYDPAMAKKLLAETGYTPDQLKIQFWYPSNVVRPYMPDASGEFQAIAANLEAVGFKVEPKSDIWSPNYLDAYVTGKYPMYLMGTICQWASADNFLLVNYFGYVDGKPRKQWNYKNDALQVKMEQALAAPNTQDATKLWGEAQDMLGKDLPIIPLVNAKPPAAAQTRVKGFVSSGNLREQMNTVWLAKN</sequence>
<dbReference type="PANTHER" id="PTHR30290:SF9">
    <property type="entry name" value="OLIGOPEPTIDE-BINDING PROTEIN APPA"/>
    <property type="match status" value="1"/>
</dbReference>
<dbReference type="GO" id="GO:0043190">
    <property type="term" value="C:ATP-binding cassette (ABC) transporter complex"/>
    <property type="evidence" value="ECO:0007669"/>
    <property type="project" value="InterPro"/>
</dbReference>
<dbReference type="SUPFAM" id="SSF53850">
    <property type="entry name" value="Periplasmic binding protein-like II"/>
    <property type="match status" value="1"/>
</dbReference>
<name>A0A6L9UE62_9HYPH</name>
<comment type="caution">
    <text evidence="6">The sequence shown here is derived from an EMBL/GenBank/DDBJ whole genome shotgun (WGS) entry which is preliminary data.</text>
</comment>
<proteinExistence type="inferred from homology"/>
<dbReference type="InterPro" id="IPR039424">
    <property type="entry name" value="SBP_5"/>
</dbReference>
<dbReference type="PIRSF" id="PIRSF002741">
    <property type="entry name" value="MppA"/>
    <property type="match status" value="1"/>
</dbReference>
<dbReference type="Gene3D" id="3.90.76.10">
    <property type="entry name" value="Dipeptide-binding Protein, Domain 1"/>
    <property type="match status" value="1"/>
</dbReference>
<protein>
    <recommendedName>
        <fullName evidence="5">Solute-binding protein family 5 domain-containing protein</fullName>
    </recommendedName>
</protein>
<evidence type="ECO:0000313" key="7">
    <source>
        <dbReference type="Proteomes" id="UP000483035"/>
    </source>
</evidence>
<keyword evidence="4" id="KW-0732">Signal</keyword>
<dbReference type="AlphaFoldDB" id="A0A6L9UE62"/>
<dbReference type="InterPro" id="IPR000914">
    <property type="entry name" value="SBP_5_dom"/>
</dbReference>
<dbReference type="Proteomes" id="UP000483035">
    <property type="component" value="Unassembled WGS sequence"/>
</dbReference>
<dbReference type="Gene3D" id="3.10.105.10">
    <property type="entry name" value="Dipeptide-binding Protein, Domain 3"/>
    <property type="match status" value="1"/>
</dbReference>
<comment type="similarity">
    <text evidence="2">Belongs to the bacterial solute-binding protein 5 family.</text>
</comment>
<dbReference type="GO" id="GO:0030288">
    <property type="term" value="C:outer membrane-bounded periplasmic space"/>
    <property type="evidence" value="ECO:0007669"/>
    <property type="project" value="UniProtKB-ARBA"/>
</dbReference>
<dbReference type="GO" id="GO:1904680">
    <property type="term" value="F:peptide transmembrane transporter activity"/>
    <property type="evidence" value="ECO:0007669"/>
    <property type="project" value="TreeGrafter"/>
</dbReference>
<dbReference type="InterPro" id="IPR030678">
    <property type="entry name" value="Peptide/Ni-bd"/>
</dbReference>
<feature type="domain" description="Solute-binding protein family 5" evidence="5">
    <location>
        <begin position="39"/>
        <end position="423"/>
    </location>
</feature>
<dbReference type="Gene3D" id="3.40.190.10">
    <property type="entry name" value="Periplasmic binding protein-like II"/>
    <property type="match status" value="1"/>
</dbReference>
<gene>
    <name evidence="6" type="ORF">GR212_29125</name>
</gene>
<accession>A0A6L9UE62</accession>